<comment type="caution">
    <text evidence="1">The sequence shown here is derived from an EMBL/GenBank/DDBJ whole genome shotgun (WGS) entry which is preliminary data.</text>
</comment>
<dbReference type="RefSeq" id="WP_273601711.1">
    <property type="nucleotide sequence ID" value="NZ_JAQQXT010000012.1"/>
</dbReference>
<evidence type="ECO:0000313" key="1">
    <source>
        <dbReference type="EMBL" id="MDC8773542.1"/>
    </source>
</evidence>
<name>A0ABT5KI06_9BURK</name>
<dbReference type="Proteomes" id="UP001221189">
    <property type="component" value="Unassembled WGS sequence"/>
</dbReference>
<protein>
    <submittedName>
        <fullName evidence="1">Uncharacterized protein</fullName>
    </submittedName>
</protein>
<sequence>MPVLKTLAPAAVAHLTTLQGNFGGLNHWFSTHEEAQAFAPAHGREFVAMGQQAMVPGLD</sequence>
<evidence type="ECO:0000313" key="2">
    <source>
        <dbReference type="Proteomes" id="UP001221189"/>
    </source>
</evidence>
<gene>
    <name evidence="1" type="ORF">PRZ03_18350</name>
</gene>
<reference evidence="1 2" key="1">
    <citation type="submission" date="2022-10" db="EMBL/GenBank/DDBJ databases">
        <title>Paucibacter sp. hw1 Genome sequencing.</title>
        <authorList>
            <person name="Park S."/>
        </authorList>
    </citation>
    <scope>NUCLEOTIDE SEQUENCE [LARGE SCALE GENOMIC DNA]</scope>
    <source>
        <strain evidence="2">hw1</strain>
    </source>
</reference>
<keyword evidence="2" id="KW-1185">Reference proteome</keyword>
<organism evidence="1 2">
    <name type="scientific">Roseateles albus</name>
    <dbReference type="NCBI Taxonomy" id="2987525"/>
    <lineage>
        <taxon>Bacteria</taxon>
        <taxon>Pseudomonadati</taxon>
        <taxon>Pseudomonadota</taxon>
        <taxon>Betaproteobacteria</taxon>
        <taxon>Burkholderiales</taxon>
        <taxon>Sphaerotilaceae</taxon>
        <taxon>Roseateles</taxon>
    </lineage>
</organism>
<dbReference type="EMBL" id="JAQQXT010000012">
    <property type="protein sequence ID" value="MDC8773542.1"/>
    <property type="molecule type" value="Genomic_DNA"/>
</dbReference>
<accession>A0ABT5KI06</accession>
<proteinExistence type="predicted"/>